<dbReference type="PANTHER" id="PTHR14009:SF1">
    <property type="entry name" value="MITOCHONDRIAL PROTON_CALCIUM EXCHANGER PROTEIN"/>
    <property type="match status" value="1"/>
</dbReference>
<keyword evidence="4" id="KW-1133">Transmembrane helix</keyword>
<feature type="domain" description="Letm1 RBD" evidence="8">
    <location>
        <begin position="210"/>
        <end position="290"/>
    </location>
</feature>
<dbReference type="InterPro" id="IPR033122">
    <property type="entry name" value="LETM1-like_RBD"/>
</dbReference>
<dbReference type="EMBL" id="KN840482">
    <property type="protein sequence ID" value="KIP08288.1"/>
    <property type="molecule type" value="Genomic_DNA"/>
</dbReference>
<dbReference type="InterPro" id="IPR044202">
    <property type="entry name" value="LETM1/MDM38-like"/>
</dbReference>
<dbReference type="Pfam" id="PF07766">
    <property type="entry name" value="LETM1_RBD"/>
    <property type="match status" value="1"/>
</dbReference>
<feature type="region of interest" description="Disordered" evidence="7">
    <location>
        <begin position="104"/>
        <end position="138"/>
    </location>
</feature>
<dbReference type="AlphaFoldDB" id="A0A0C3PNC2"/>
<dbReference type="Proteomes" id="UP000053257">
    <property type="component" value="Unassembled WGS sequence"/>
</dbReference>
<evidence type="ECO:0000256" key="1">
    <source>
        <dbReference type="ARBA" id="ARBA00004434"/>
    </source>
</evidence>
<dbReference type="OrthoDB" id="73691at2759"/>
<protein>
    <recommendedName>
        <fullName evidence="8">Letm1 RBD domain-containing protein</fullName>
    </recommendedName>
</protein>
<evidence type="ECO:0000256" key="5">
    <source>
        <dbReference type="ARBA" id="ARBA00023128"/>
    </source>
</evidence>
<keyword evidence="2" id="KW-0812">Transmembrane</keyword>
<dbReference type="GO" id="GO:0005743">
    <property type="term" value="C:mitochondrial inner membrane"/>
    <property type="evidence" value="ECO:0007669"/>
    <property type="project" value="UniProtKB-SubCell"/>
</dbReference>
<evidence type="ECO:0000259" key="8">
    <source>
        <dbReference type="Pfam" id="PF07766"/>
    </source>
</evidence>
<dbReference type="STRING" id="745531.A0A0C3PNC2"/>
<organism evidence="9 10">
    <name type="scientific">Phlebiopsis gigantea (strain 11061_1 CR5-6)</name>
    <name type="common">White-rot fungus</name>
    <name type="synonym">Peniophora gigantea</name>
    <dbReference type="NCBI Taxonomy" id="745531"/>
    <lineage>
        <taxon>Eukaryota</taxon>
        <taxon>Fungi</taxon>
        <taxon>Dikarya</taxon>
        <taxon>Basidiomycota</taxon>
        <taxon>Agaricomycotina</taxon>
        <taxon>Agaricomycetes</taxon>
        <taxon>Polyporales</taxon>
        <taxon>Phanerochaetaceae</taxon>
        <taxon>Phlebiopsis</taxon>
    </lineage>
</organism>
<keyword evidence="6" id="KW-0472">Membrane</keyword>
<dbReference type="GO" id="GO:0030003">
    <property type="term" value="P:intracellular monoatomic cation homeostasis"/>
    <property type="evidence" value="ECO:0007669"/>
    <property type="project" value="TreeGrafter"/>
</dbReference>
<feature type="compositionally biased region" description="Low complexity" evidence="7">
    <location>
        <begin position="104"/>
        <end position="134"/>
    </location>
</feature>
<gene>
    <name evidence="9" type="ORF">PHLGIDRAFT_35050</name>
</gene>
<proteinExistence type="predicted"/>
<name>A0A0C3PNC2_PHLG1</name>
<keyword evidence="5" id="KW-0496">Mitochondrion</keyword>
<evidence type="ECO:0000256" key="4">
    <source>
        <dbReference type="ARBA" id="ARBA00022989"/>
    </source>
</evidence>
<evidence type="ECO:0000256" key="6">
    <source>
        <dbReference type="ARBA" id="ARBA00023136"/>
    </source>
</evidence>
<evidence type="ECO:0000256" key="2">
    <source>
        <dbReference type="ARBA" id="ARBA00022692"/>
    </source>
</evidence>
<dbReference type="GO" id="GO:0043022">
    <property type="term" value="F:ribosome binding"/>
    <property type="evidence" value="ECO:0007669"/>
    <property type="project" value="InterPro"/>
</dbReference>
<evidence type="ECO:0000256" key="7">
    <source>
        <dbReference type="SAM" id="MobiDB-lite"/>
    </source>
</evidence>
<comment type="subcellular location">
    <subcellularLocation>
        <location evidence="1">Mitochondrion inner membrane</location>
        <topology evidence="1">Single-pass membrane protein</topology>
    </subcellularLocation>
</comment>
<evidence type="ECO:0000313" key="10">
    <source>
        <dbReference type="Proteomes" id="UP000053257"/>
    </source>
</evidence>
<dbReference type="PANTHER" id="PTHR14009">
    <property type="entry name" value="LEUCINE ZIPPER-EF-HAND CONTAINING TRANSMEMBRANE PROTEIN"/>
    <property type="match status" value="1"/>
</dbReference>
<keyword evidence="10" id="KW-1185">Reference proteome</keyword>
<reference evidence="9 10" key="1">
    <citation type="journal article" date="2014" name="PLoS Genet.">
        <title>Analysis of the Phlebiopsis gigantea genome, transcriptome and secretome provides insight into its pioneer colonization strategies of wood.</title>
        <authorList>
            <person name="Hori C."/>
            <person name="Ishida T."/>
            <person name="Igarashi K."/>
            <person name="Samejima M."/>
            <person name="Suzuki H."/>
            <person name="Master E."/>
            <person name="Ferreira P."/>
            <person name="Ruiz-Duenas F.J."/>
            <person name="Held B."/>
            <person name="Canessa P."/>
            <person name="Larrondo L.F."/>
            <person name="Schmoll M."/>
            <person name="Druzhinina I.S."/>
            <person name="Kubicek C.P."/>
            <person name="Gaskell J.A."/>
            <person name="Kersten P."/>
            <person name="St John F."/>
            <person name="Glasner J."/>
            <person name="Sabat G."/>
            <person name="Splinter BonDurant S."/>
            <person name="Syed K."/>
            <person name="Yadav J."/>
            <person name="Mgbeahuruike A.C."/>
            <person name="Kovalchuk A."/>
            <person name="Asiegbu F.O."/>
            <person name="Lackner G."/>
            <person name="Hoffmeister D."/>
            <person name="Rencoret J."/>
            <person name="Gutierrez A."/>
            <person name="Sun H."/>
            <person name="Lindquist E."/>
            <person name="Barry K."/>
            <person name="Riley R."/>
            <person name="Grigoriev I.V."/>
            <person name="Henrissat B."/>
            <person name="Kues U."/>
            <person name="Berka R.M."/>
            <person name="Martinez A.T."/>
            <person name="Covert S.F."/>
            <person name="Blanchette R.A."/>
            <person name="Cullen D."/>
        </authorList>
    </citation>
    <scope>NUCLEOTIDE SEQUENCE [LARGE SCALE GENOMIC DNA]</scope>
    <source>
        <strain evidence="9 10">11061_1 CR5-6</strain>
    </source>
</reference>
<dbReference type="HOGENOM" id="CLU_037786_0_0_1"/>
<accession>A0A0C3PNC2</accession>
<keyword evidence="3" id="KW-0999">Mitochondrion inner membrane</keyword>
<evidence type="ECO:0000256" key="3">
    <source>
        <dbReference type="ARBA" id="ARBA00022792"/>
    </source>
</evidence>
<evidence type="ECO:0000313" key="9">
    <source>
        <dbReference type="EMBL" id="KIP08288.1"/>
    </source>
</evidence>
<sequence length="372" mass="40966">MISAFSRDGWASMSLTCKRSSTPRVLTHTTRPLSYSVVLNHRVYRHGPQYRLSPCSAYFERQYSTSIPPAEKAAASSEDLPPAGARTKKLKVELRPAPVRPQSIAAAAASSNASTSTPAAQDAPGSSPAAPSSATHGQEGLIDVAKHDVEDAAQHGILKPPPENANRFMKLFHQAKELFKFYVRGLKLINTNRKRANAMRERVKNGGPPLTRWETRFIRTYQEDALKLIPFALIIIIAEEVIPLVVMYAPSILPSTCILPSQKERIDTKKRDKRAAYASEMTQVFEAIRQRGQTDLSADARVLLSGSGVTAVGGLLGHSAYGFEAMRLRKILRHLQQVTEDDALLLKEDMGRGLSSAETREALDERGMYVNC</sequence>